<protein>
    <submittedName>
        <fullName evidence="1">Uncharacterized protein</fullName>
    </submittedName>
</protein>
<evidence type="ECO:0000313" key="2">
    <source>
        <dbReference type="Proteomes" id="UP001060085"/>
    </source>
</evidence>
<accession>A0ACC0CBL8</accession>
<proteinExistence type="predicted"/>
<evidence type="ECO:0000313" key="1">
    <source>
        <dbReference type="EMBL" id="KAI5682321.1"/>
    </source>
</evidence>
<reference evidence="2" key="1">
    <citation type="journal article" date="2023" name="Nat. Plants">
        <title>Single-cell RNA sequencing provides a high-resolution roadmap for understanding the multicellular compartmentation of specialized metabolism.</title>
        <authorList>
            <person name="Sun S."/>
            <person name="Shen X."/>
            <person name="Li Y."/>
            <person name="Li Y."/>
            <person name="Wang S."/>
            <person name="Li R."/>
            <person name="Zhang H."/>
            <person name="Shen G."/>
            <person name="Guo B."/>
            <person name="Wei J."/>
            <person name="Xu J."/>
            <person name="St-Pierre B."/>
            <person name="Chen S."/>
            <person name="Sun C."/>
        </authorList>
    </citation>
    <scope>NUCLEOTIDE SEQUENCE [LARGE SCALE GENOMIC DNA]</scope>
</reference>
<dbReference type="EMBL" id="CM044701">
    <property type="protein sequence ID" value="KAI5682321.1"/>
    <property type="molecule type" value="Genomic_DNA"/>
</dbReference>
<organism evidence="1 2">
    <name type="scientific">Catharanthus roseus</name>
    <name type="common">Madagascar periwinkle</name>
    <name type="synonym">Vinca rosea</name>
    <dbReference type="NCBI Taxonomy" id="4058"/>
    <lineage>
        <taxon>Eukaryota</taxon>
        <taxon>Viridiplantae</taxon>
        <taxon>Streptophyta</taxon>
        <taxon>Embryophyta</taxon>
        <taxon>Tracheophyta</taxon>
        <taxon>Spermatophyta</taxon>
        <taxon>Magnoliopsida</taxon>
        <taxon>eudicotyledons</taxon>
        <taxon>Gunneridae</taxon>
        <taxon>Pentapetalae</taxon>
        <taxon>asterids</taxon>
        <taxon>lamiids</taxon>
        <taxon>Gentianales</taxon>
        <taxon>Apocynaceae</taxon>
        <taxon>Rauvolfioideae</taxon>
        <taxon>Vinceae</taxon>
        <taxon>Catharanthinae</taxon>
        <taxon>Catharanthus</taxon>
    </lineage>
</organism>
<name>A0ACC0CBL8_CATRO</name>
<dbReference type="Proteomes" id="UP001060085">
    <property type="component" value="Linkage Group LG01"/>
</dbReference>
<gene>
    <name evidence="1" type="ORF">M9H77_03549</name>
</gene>
<keyword evidence="2" id="KW-1185">Reference proteome</keyword>
<sequence length="173" mass="19514">MKPFGCLETCQIHDLPIMRTRLCPKILKADSLNPLGKTPLVQSKLRIRLRGMAKDWCLELPNLGHSRTNHGPGTIFKKDLGKIAQYTTKFNRLAKYCLRLTNTDENKTQQFVKGLKVELQWALEPLPPMGFVAAFEAATRTEMADQACGKPGHVRDQCPKMQQVPPETSRRTG</sequence>
<comment type="caution">
    <text evidence="1">The sequence shown here is derived from an EMBL/GenBank/DDBJ whole genome shotgun (WGS) entry which is preliminary data.</text>
</comment>